<dbReference type="EMBL" id="BMMZ01000008">
    <property type="protein sequence ID" value="GGL70978.1"/>
    <property type="molecule type" value="Genomic_DNA"/>
</dbReference>
<evidence type="ECO:0000313" key="3">
    <source>
        <dbReference type="Proteomes" id="UP000613840"/>
    </source>
</evidence>
<dbReference type="AlphaFoldDB" id="A0A917SD90"/>
<evidence type="ECO:0008006" key="4">
    <source>
        <dbReference type="Google" id="ProtNLM"/>
    </source>
</evidence>
<keyword evidence="3" id="KW-1185">Reference proteome</keyword>
<sequence length="206" mass="21317">MRGTIVSTDELTLDPGRLTGAARTLVRISFGLSGIAAIILGILLFVIPGRTLQLAAILLGVNFLVAGMMRIWLGAFGRLPGGQHRVLGILFGALLVITGLIILRDSAVAAATLLLIIVLFAGIGWILDGIMAIVESGRAQSRTWAIIFGMVSILAGIVVLAVPGWTARWLIIFAAIGLVVTGVAAVIRAFTFGRGAGEPAAGPATL</sequence>
<feature type="transmembrane region" description="Helical" evidence="1">
    <location>
        <begin position="85"/>
        <end position="103"/>
    </location>
</feature>
<organism evidence="2 3">
    <name type="scientific">Microlunatus endophyticus</name>
    <dbReference type="NCBI Taxonomy" id="1716077"/>
    <lineage>
        <taxon>Bacteria</taxon>
        <taxon>Bacillati</taxon>
        <taxon>Actinomycetota</taxon>
        <taxon>Actinomycetes</taxon>
        <taxon>Propionibacteriales</taxon>
        <taxon>Propionibacteriaceae</taxon>
        <taxon>Microlunatus</taxon>
    </lineage>
</organism>
<comment type="caution">
    <text evidence="2">The sequence shown here is derived from an EMBL/GenBank/DDBJ whole genome shotgun (WGS) entry which is preliminary data.</text>
</comment>
<dbReference type="RefSeq" id="WP_188896358.1">
    <property type="nucleotide sequence ID" value="NZ_BMMZ01000008.1"/>
</dbReference>
<dbReference type="GO" id="GO:0005886">
    <property type="term" value="C:plasma membrane"/>
    <property type="evidence" value="ECO:0007669"/>
    <property type="project" value="TreeGrafter"/>
</dbReference>
<keyword evidence="1" id="KW-0472">Membrane</keyword>
<evidence type="ECO:0000313" key="2">
    <source>
        <dbReference type="EMBL" id="GGL70978.1"/>
    </source>
</evidence>
<feature type="transmembrane region" description="Helical" evidence="1">
    <location>
        <begin position="109"/>
        <end position="131"/>
    </location>
</feature>
<feature type="transmembrane region" description="Helical" evidence="1">
    <location>
        <begin position="53"/>
        <end position="73"/>
    </location>
</feature>
<dbReference type="PANTHER" id="PTHR34989">
    <property type="entry name" value="PROTEIN HDED"/>
    <property type="match status" value="1"/>
</dbReference>
<reference evidence="2" key="1">
    <citation type="journal article" date="2014" name="Int. J. Syst. Evol. Microbiol.">
        <title>Complete genome sequence of Corynebacterium casei LMG S-19264T (=DSM 44701T), isolated from a smear-ripened cheese.</title>
        <authorList>
            <consortium name="US DOE Joint Genome Institute (JGI-PGF)"/>
            <person name="Walter F."/>
            <person name="Albersmeier A."/>
            <person name="Kalinowski J."/>
            <person name="Ruckert C."/>
        </authorList>
    </citation>
    <scope>NUCLEOTIDE SEQUENCE</scope>
    <source>
        <strain evidence="2">CGMCC 4.7306</strain>
    </source>
</reference>
<protein>
    <recommendedName>
        <fullName evidence="4">HdeD family acid-resistance protein</fullName>
    </recommendedName>
</protein>
<dbReference type="InterPro" id="IPR052712">
    <property type="entry name" value="Acid_resist_chaperone_HdeD"/>
</dbReference>
<dbReference type="Pfam" id="PF03729">
    <property type="entry name" value="DUF308"/>
    <property type="match status" value="2"/>
</dbReference>
<keyword evidence="1" id="KW-1133">Transmembrane helix</keyword>
<dbReference type="PANTHER" id="PTHR34989:SF1">
    <property type="entry name" value="PROTEIN HDED"/>
    <property type="match status" value="1"/>
</dbReference>
<gene>
    <name evidence="2" type="ORF">GCM10011575_31790</name>
</gene>
<accession>A0A917SD90</accession>
<dbReference type="InterPro" id="IPR005325">
    <property type="entry name" value="DUF308_memb"/>
</dbReference>
<feature type="transmembrane region" description="Helical" evidence="1">
    <location>
        <begin position="169"/>
        <end position="190"/>
    </location>
</feature>
<proteinExistence type="predicted"/>
<reference evidence="2" key="2">
    <citation type="submission" date="2020-09" db="EMBL/GenBank/DDBJ databases">
        <authorList>
            <person name="Sun Q."/>
            <person name="Zhou Y."/>
        </authorList>
    </citation>
    <scope>NUCLEOTIDE SEQUENCE</scope>
    <source>
        <strain evidence="2">CGMCC 4.7306</strain>
    </source>
</reference>
<dbReference type="Proteomes" id="UP000613840">
    <property type="component" value="Unassembled WGS sequence"/>
</dbReference>
<feature type="transmembrane region" description="Helical" evidence="1">
    <location>
        <begin position="25"/>
        <end position="47"/>
    </location>
</feature>
<name>A0A917SD90_9ACTN</name>
<evidence type="ECO:0000256" key="1">
    <source>
        <dbReference type="SAM" id="Phobius"/>
    </source>
</evidence>
<keyword evidence="1" id="KW-0812">Transmembrane</keyword>
<feature type="transmembrane region" description="Helical" evidence="1">
    <location>
        <begin position="143"/>
        <end position="163"/>
    </location>
</feature>